<protein>
    <submittedName>
        <fullName evidence="1">Uncharacterized protein</fullName>
    </submittedName>
</protein>
<accession>A0A061RY61</accession>
<dbReference type="EMBL" id="GBEZ01010141">
    <property type="protein sequence ID" value="JAC75506.1"/>
    <property type="molecule type" value="Transcribed_RNA"/>
</dbReference>
<organism evidence="1">
    <name type="scientific">Tetraselmis sp. GSL018</name>
    <dbReference type="NCBI Taxonomy" id="582737"/>
    <lineage>
        <taxon>Eukaryota</taxon>
        <taxon>Viridiplantae</taxon>
        <taxon>Chlorophyta</taxon>
        <taxon>core chlorophytes</taxon>
        <taxon>Chlorodendrophyceae</taxon>
        <taxon>Chlorodendrales</taxon>
        <taxon>Chlorodendraceae</taxon>
        <taxon>Tetraselmis</taxon>
    </lineage>
</organism>
<gene>
    <name evidence="1" type="ORF">TSPGSL018_22897</name>
</gene>
<reference evidence="1" key="1">
    <citation type="submission" date="2014-05" db="EMBL/GenBank/DDBJ databases">
        <title>The transcriptome of the halophilic microalga Tetraselmis sp. GSL018 isolated from the Great Salt Lake, Utah.</title>
        <authorList>
            <person name="Jinkerson R.E."/>
            <person name="D'Adamo S."/>
            <person name="Posewitz M.C."/>
        </authorList>
    </citation>
    <scope>NUCLEOTIDE SEQUENCE</scope>
    <source>
        <strain evidence="1">GSL018</strain>
    </source>
</reference>
<name>A0A061RY61_9CHLO</name>
<sequence>MSTYLEAVSSLSDCILLPLYWATATGLTLAVFADVPLPEFVRYSETTQAQNSVRFSFSMDFERRILVTDVTSRG</sequence>
<dbReference type="AlphaFoldDB" id="A0A061RY61"/>
<proteinExistence type="predicted"/>
<evidence type="ECO:0000313" key="1">
    <source>
        <dbReference type="EMBL" id="JAC75506.1"/>
    </source>
</evidence>